<evidence type="ECO:0000313" key="2">
    <source>
        <dbReference type="EMBL" id="CAL1359777.1"/>
    </source>
</evidence>
<name>A0AAV2CV61_9ROSI</name>
<keyword evidence="1" id="KW-0472">Membrane</keyword>
<feature type="transmembrane region" description="Helical" evidence="1">
    <location>
        <begin position="56"/>
        <end position="76"/>
    </location>
</feature>
<gene>
    <name evidence="2" type="ORF">LTRI10_LOCUS7246</name>
</gene>
<feature type="transmembrane region" description="Helical" evidence="1">
    <location>
        <begin position="21"/>
        <end position="44"/>
    </location>
</feature>
<dbReference type="AlphaFoldDB" id="A0AAV2CV61"/>
<sequence>MSNHSESVRRFIARADLRRNSSSTTGISHFMVTLIVRILSPYWTDRHRTPEIRERGAVILLGISGQMLIAAVKMNYPKKWKLILKTLIAVKNYPILEFFMAFQCSVNMA</sequence>
<keyword evidence="1" id="KW-1133">Transmembrane helix</keyword>
<evidence type="ECO:0000256" key="1">
    <source>
        <dbReference type="SAM" id="Phobius"/>
    </source>
</evidence>
<dbReference type="EMBL" id="OZ034814">
    <property type="protein sequence ID" value="CAL1359777.1"/>
    <property type="molecule type" value="Genomic_DNA"/>
</dbReference>
<keyword evidence="1" id="KW-0812">Transmembrane</keyword>
<proteinExistence type="predicted"/>
<keyword evidence="3" id="KW-1185">Reference proteome</keyword>
<reference evidence="2 3" key="1">
    <citation type="submission" date="2024-04" db="EMBL/GenBank/DDBJ databases">
        <authorList>
            <person name="Fracassetti M."/>
        </authorList>
    </citation>
    <scope>NUCLEOTIDE SEQUENCE [LARGE SCALE GENOMIC DNA]</scope>
</reference>
<protein>
    <submittedName>
        <fullName evidence="2">Uncharacterized protein</fullName>
    </submittedName>
</protein>
<accession>A0AAV2CV61</accession>
<organism evidence="2 3">
    <name type="scientific">Linum trigynum</name>
    <dbReference type="NCBI Taxonomy" id="586398"/>
    <lineage>
        <taxon>Eukaryota</taxon>
        <taxon>Viridiplantae</taxon>
        <taxon>Streptophyta</taxon>
        <taxon>Embryophyta</taxon>
        <taxon>Tracheophyta</taxon>
        <taxon>Spermatophyta</taxon>
        <taxon>Magnoliopsida</taxon>
        <taxon>eudicotyledons</taxon>
        <taxon>Gunneridae</taxon>
        <taxon>Pentapetalae</taxon>
        <taxon>rosids</taxon>
        <taxon>fabids</taxon>
        <taxon>Malpighiales</taxon>
        <taxon>Linaceae</taxon>
        <taxon>Linum</taxon>
    </lineage>
</organism>
<evidence type="ECO:0000313" key="3">
    <source>
        <dbReference type="Proteomes" id="UP001497516"/>
    </source>
</evidence>
<dbReference type="Proteomes" id="UP001497516">
    <property type="component" value="Chromosome 10"/>
</dbReference>